<sequence>MYYRRQRGILAILIWVAAGASAPYATYVFMRFGLVAALWSITLSVLLFATALWCTHINERLNALLEAEQPPEAEGDSSLPEGIESGLKILRIAQHSPLRGHVNEKAIIVAINGEMPSTAAEANELMVEGVNDIEWMGPNGKVLTSKVECDGGDIMAQFEQVTPPKRR</sequence>
<name>A0A1H3D5I4_9GAMM</name>
<evidence type="ECO:0000313" key="3">
    <source>
        <dbReference type="Proteomes" id="UP000198500"/>
    </source>
</evidence>
<protein>
    <submittedName>
        <fullName evidence="2">Uncharacterized protein</fullName>
    </submittedName>
</protein>
<dbReference type="AlphaFoldDB" id="A0A1H3D5I4"/>
<feature type="transmembrane region" description="Helical" evidence="1">
    <location>
        <begin position="31"/>
        <end position="54"/>
    </location>
</feature>
<keyword evidence="3" id="KW-1185">Reference proteome</keyword>
<dbReference type="EMBL" id="FNNI01000006">
    <property type="protein sequence ID" value="SDX61703.1"/>
    <property type="molecule type" value="Genomic_DNA"/>
</dbReference>
<gene>
    <name evidence="2" type="ORF">SAMN05443545_106196</name>
</gene>
<keyword evidence="1" id="KW-0812">Transmembrane</keyword>
<evidence type="ECO:0000313" key="2">
    <source>
        <dbReference type="EMBL" id="SDX61703.1"/>
    </source>
</evidence>
<accession>A0A1H3D5I4</accession>
<evidence type="ECO:0000256" key="1">
    <source>
        <dbReference type="SAM" id="Phobius"/>
    </source>
</evidence>
<dbReference type="Proteomes" id="UP000198500">
    <property type="component" value="Unassembled WGS sequence"/>
</dbReference>
<dbReference type="RefSeq" id="WP_092570348.1">
    <property type="nucleotide sequence ID" value="NZ_BMXH01000005.1"/>
</dbReference>
<proteinExistence type="predicted"/>
<dbReference type="OrthoDB" id="6165693at2"/>
<organism evidence="2 3">
    <name type="scientific">Aidingimonas halophila</name>
    <dbReference type="NCBI Taxonomy" id="574349"/>
    <lineage>
        <taxon>Bacteria</taxon>
        <taxon>Pseudomonadati</taxon>
        <taxon>Pseudomonadota</taxon>
        <taxon>Gammaproteobacteria</taxon>
        <taxon>Oceanospirillales</taxon>
        <taxon>Halomonadaceae</taxon>
        <taxon>Aidingimonas</taxon>
    </lineage>
</organism>
<keyword evidence="1" id="KW-0472">Membrane</keyword>
<keyword evidence="1" id="KW-1133">Transmembrane helix</keyword>
<reference evidence="2 3" key="1">
    <citation type="submission" date="2016-10" db="EMBL/GenBank/DDBJ databases">
        <authorList>
            <person name="de Groot N.N."/>
        </authorList>
    </citation>
    <scope>NUCLEOTIDE SEQUENCE [LARGE SCALE GENOMIC DNA]</scope>
    <source>
        <strain evidence="2 3">DSM 19219</strain>
    </source>
</reference>